<keyword evidence="3" id="KW-1185">Reference proteome</keyword>
<dbReference type="Proteomes" id="UP000009309">
    <property type="component" value="Unassembled WGS sequence"/>
</dbReference>
<dbReference type="AlphaFoldDB" id="I2GJ75"/>
<protein>
    <submittedName>
        <fullName evidence="2">Uncharacterized protein</fullName>
    </submittedName>
</protein>
<proteinExistence type="predicted"/>
<name>I2GJ75_9BACT</name>
<evidence type="ECO:0000256" key="1">
    <source>
        <dbReference type="SAM" id="MobiDB-lite"/>
    </source>
</evidence>
<accession>I2GJ75</accession>
<feature type="region of interest" description="Disordered" evidence="1">
    <location>
        <begin position="79"/>
        <end position="99"/>
    </location>
</feature>
<sequence length="99" mass="11726">MKSSRELTCLGARIKLLKRQLTEWNELLVQQREVRRLIHKQVDSQTPVHFDTMTDKLAYMTSHAVRLVELGVRQADARQQMKARHQQEETDLEQQINML</sequence>
<dbReference type="STRING" id="1185876.BN8_03086"/>
<gene>
    <name evidence="2" type="ORF">BN8_03086</name>
</gene>
<reference evidence="2 3" key="1">
    <citation type="journal article" date="2012" name="J. Bacteriol.">
        <title>Genome Sequence of the Filamentous Bacterium Fibrisoma limi BUZ 3T.</title>
        <authorList>
            <person name="Filippini M."/>
            <person name="Qi W."/>
            <person name="Jaenicke S."/>
            <person name="Goesmann A."/>
            <person name="Smits T.H."/>
            <person name="Bagheri H.C."/>
        </authorList>
    </citation>
    <scope>NUCLEOTIDE SEQUENCE [LARGE SCALE GENOMIC DNA]</scope>
    <source>
        <strain evidence="3">BUZ 3T</strain>
    </source>
</reference>
<evidence type="ECO:0000313" key="3">
    <source>
        <dbReference type="Proteomes" id="UP000009309"/>
    </source>
</evidence>
<dbReference type="EMBL" id="CAIT01000006">
    <property type="protein sequence ID" value="CCH53950.1"/>
    <property type="molecule type" value="Genomic_DNA"/>
</dbReference>
<comment type="caution">
    <text evidence="2">The sequence shown here is derived from an EMBL/GenBank/DDBJ whole genome shotgun (WGS) entry which is preliminary data.</text>
</comment>
<organism evidence="2 3">
    <name type="scientific">Fibrisoma limi BUZ 3</name>
    <dbReference type="NCBI Taxonomy" id="1185876"/>
    <lineage>
        <taxon>Bacteria</taxon>
        <taxon>Pseudomonadati</taxon>
        <taxon>Bacteroidota</taxon>
        <taxon>Cytophagia</taxon>
        <taxon>Cytophagales</taxon>
        <taxon>Spirosomataceae</taxon>
        <taxon>Fibrisoma</taxon>
    </lineage>
</organism>
<dbReference type="RefSeq" id="WP_009282530.1">
    <property type="nucleotide sequence ID" value="NZ_CAIT01000006.1"/>
</dbReference>
<evidence type="ECO:0000313" key="2">
    <source>
        <dbReference type="EMBL" id="CCH53950.1"/>
    </source>
</evidence>